<dbReference type="Proteomes" id="UP000541421">
    <property type="component" value="Unassembled WGS sequence"/>
</dbReference>
<dbReference type="InterPro" id="IPR019475">
    <property type="entry name" value="DNA_primase_DnaB-bd"/>
</dbReference>
<dbReference type="GO" id="GO:0000428">
    <property type="term" value="C:DNA-directed RNA polymerase complex"/>
    <property type="evidence" value="ECO:0007669"/>
    <property type="project" value="UniProtKB-KW"/>
</dbReference>
<dbReference type="GO" id="GO:0008270">
    <property type="term" value="F:zinc ion binding"/>
    <property type="evidence" value="ECO:0007669"/>
    <property type="project" value="UniProtKB-UniRule"/>
</dbReference>
<dbReference type="InterPro" id="IPR013173">
    <property type="entry name" value="DNA_primase_DnaG_DnaB-bd_dom"/>
</dbReference>
<evidence type="ECO:0000256" key="6">
    <source>
        <dbReference type="ARBA" id="ARBA00022723"/>
    </source>
</evidence>
<evidence type="ECO:0000256" key="2">
    <source>
        <dbReference type="ARBA" id="ARBA00022515"/>
    </source>
</evidence>
<evidence type="ECO:0000256" key="8">
    <source>
        <dbReference type="ARBA" id="ARBA00022833"/>
    </source>
</evidence>
<keyword evidence="8 12" id="KW-0862">Zinc</keyword>
<dbReference type="EC" id="2.7.7.101" evidence="12"/>
<keyword evidence="7 12" id="KW-0863">Zinc-finger</keyword>
<name>A0A7Y4L9V8_9BURK</name>
<dbReference type="Gene3D" id="3.40.1360.10">
    <property type="match status" value="1"/>
</dbReference>
<organism evidence="16 17">
    <name type="scientific">Pelistega europaea</name>
    <dbReference type="NCBI Taxonomy" id="106147"/>
    <lineage>
        <taxon>Bacteria</taxon>
        <taxon>Pseudomonadati</taxon>
        <taxon>Pseudomonadota</taxon>
        <taxon>Betaproteobacteria</taxon>
        <taxon>Burkholderiales</taxon>
        <taxon>Alcaligenaceae</taxon>
        <taxon>Pelistega</taxon>
    </lineage>
</organism>
<dbReference type="SMART" id="SM00400">
    <property type="entry name" value="ZnF_CHCC"/>
    <property type="match status" value="1"/>
</dbReference>
<keyword evidence="9" id="KW-0460">Magnesium</keyword>
<dbReference type="GO" id="GO:0005737">
    <property type="term" value="C:cytoplasm"/>
    <property type="evidence" value="ECO:0007669"/>
    <property type="project" value="TreeGrafter"/>
</dbReference>
<dbReference type="GO" id="GO:0003899">
    <property type="term" value="F:DNA-directed RNA polymerase activity"/>
    <property type="evidence" value="ECO:0007669"/>
    <property type="project" value="UniProtKB-UniRule"/>
</dbReference>
<comment type="caution">
    <text evidence="16">The sequence shown here is derived from an EMBL/GenBank/DDBJ whole genome shotgun (WGS) entry which is preliminary data.</text>
</comment>
<dbReference type="PANTHER" id="PTHR30313:SF2">
    <property type="entry name" value="DNA PRIMASE"/>
    <property type="match status" value="1"/>
</dbReference>
<comment type="subunit">
    <text evidence="12">Monomer. Interacts with DnaB.</text>
</comment>
<dbReference type="EMBL" id="JABGBO010000005">
    <property type="protein sequence ID" value="NOL49599.1"/>
    <property type="molecule type" value="Genomic_DNA"/>
</dbReference>
<keyword evidence="11 12" id="KW-0804">Transcription</keyword>
<dbReference type="Pfam" id="PF01807">
    <property type="entry name" value="Zn_ribbon_DnaG"/>
    <property type="match status" value="1"/>
</dbReference>
<evidence type="ECO:0000313" key="16">
    <source>
        <dbReference type="EMBL" id="NOL49599.1"/>
    </source>
</evidence>
<feature type="domain" description="Toprim" evidence="15">
    <location>
        <begin position="256"/>
        <end position="338"/>
    </location>
</feature>
<keyword evidence="2 12" id="KW-0639">Primosome</keyword>
<comment type="function">
    <text evidence="12 13">RNA polymerase that catalyzes the synthesis of short RNA molecules used as primers for DNA polymerase during DNA replication.</text>
</comment>
<dbReference type="Gene3D" id="1.20.50.20">
    <property type="entry name" value="DnaG, RNA polymerase domain, helical bundle"/>
    <property type="match status" value="1"/>
</dbReference>
<dbReference type="InterPro" id="IPR050219">
    <property type="entry name" value="DnaG_primase"/>
</dbReference>
<comment type="similarity">
    <text evidence="12 13">Belongs to the DnaG primase family.</text>
</comment>
<evidence type="ECO:0000256" key="9">
    <source>
        <dbReference type="ARBA" id="ARBA00022842"/>
    </source>
</evidence>
<dbReference type="SMART" id="SM00493">
    <property type="entry name" value="TOPRIM"/>
    <property type="match status" value="1"/>
</dbReference>
<dbReference type="AlphaFoldDB" id="A0A7Y4L9V8"/>
<dbReference type="PANTHER" id="PTHR30313">
    <property type="entry name" value="DNA PRIMASE"/>
    <property type="match status" value="1"/>
</dbReference>
<dbReference type="Pfam" id="PF08275">
    <property type="entry name" value="DNAG_N"/>
    <property type="match status" value="1"/>
</dbReference>
<accession>A0A7Y4L9V8</accession>
<evidence type="ECO:0000256" key="13">
    <source>
        <dbReference type="PIRNR" id="PIRNR002811"/>
    </source>
</evidence>
<evidence type="ECO:0000256" key="10">
    <source>
        <dbReference type="ARBA" id="ARBA00023125"/>
    </source>
</evidence>
<dbReference type="PROSITE" id="PS50880">
    <property type="entry name" value="TOPRIM"/>
    <property type="match status" value="1"/>
</dbReference>
<dbReference type="SUPFAM" id="SSF117023">
    <property type="entry name" value="DNA primase DnaG, C-terminal domain"/>
    <property type="match status" value="1"/>
</dbReference>
<protein>
    <recommendedName>
        <fullName evidence="12 13">DNA primase</fullName>
        <ecNumber evidence="12">2.7.7.101</ecNumber>
    </recommendedName>
</protein>
<evidence type="ECO:0000256" key="12">
    <source>
        <dbReference type="HAMAP-Rule" id="MF_00974"/>
    </source>
</evidence>
<dbReference type="Gene3D" id="1.10.860.10">
    <property type="entry name" value="DNAb Helicase, Chain A"/>
    <property type="match status" value="1"/>
</dbReference>
<gene>
    <name evidence="12" type="primary">dnaG</name>
    <name evidence="16" type="ORF">HKX40_05560</name>
</gene>
<dbReference type="SUPFAM" id="SSF56731">
    <property type="entry name" value="DNA primase core"/>
    <property type="match status" value="1"/>
</dbReference>
<dbReference type="InterPro" id="IPR006295">
    <property type="entry name" value="DNA_primase_DnaG"/>
</dbReference>
<keyword evidence="17" id="KW-1185">Reference proteome</keyword>
<evidence type="ECO:0000256" key="11">
    <source>
        <dbReference type="ARBA" id="ARBA00023163"/>
    </source>
</evidence>
<dbReference type="RefSeq" id="WP_171588583.1">
    <property type="nucleotide sequence ID" value="NZ_JABGBO010000005.1"/>
</dbReference>
<dbReference type="Gene3D" id="3.90.580.10">
    <property type="entry name" value="Zinc finger, CHC2-type domain"/>
    <property type="match status" value="1"/>
</dbReference>
<dbReference type="InterPro" id="IPR013264">
    <property type="entry name" value="DNAG_N"/>
</dbReference>
<dbReference type="HAMAP" id="MF_00974">
    <property type="entry name" value="DNA_primase_DnaG"/>
    <property type="match status" value="1"/>
</dbReference>
<evidence type="ECO:0000259" key="15">
    <source>
        <dbReference type="PROSITE" id="PS50880"/>
    </source>
</evidence>
<reference evidence="16 17" key="1">
    <citation type="submission" date="2020-05" db="EMBL/GenBank/DDBJ databases">
        <authorList>
            <person name="Niu N."/>
        </authorList>
    </citation>
    <scope>NUCLEOTIDE SEQUENCE [LARGE SCALE GENOMIC DNA]</scope>
    <source>
        <strain evidence="16 17">LMG10982</strain>
    </source>
</reference>
<proteinExistence type="inferred from homology"/>
<dbReference type="InterPro" id="IPR006171">
    <property type="entry name" value="TOPRIM_dom"/>
</dbReference>
<keyword evidence="6 12" id="KW-0479">Metal-binding</keyword>
<dbReference type="NCBIfam" id="TIGR01391">
    <property type="entry name" value="dnaG"/>
    <property type="match status" value="1"/>
</dbReference>
<keyword evidence="4 12" id="KW-0548">Nucleotidyltransferase</keyword>
<keyword evidence="1 12" id="KW-0240">DNA-directed RNA polymerase</keyword>
<evidence type="ECO:0000256" key="1">
    <source>
        <dbReference type="ARBA" id="ARBA00022478"/>
    </source>
</evidence>
<keyword evidence="3 12" id="KW-0808">Transferase</keyword>
<evidence type="ECO:0000256" key="5">
    <source>
        <dbReference type="ARBA" id="ARBA00022705"/>
    </source>
</evidence>
<dbReference type="FunFam" id="3.40.1360.10:FF:000002">
    <property type="entry name" value="DNA primase"/>
    <property type="match status" value="1"/>
</dbReference>
<comment type="catalytic activity">
    <reaction evidence="12">
        <text>ssDNA + n NTP = ssDNA/pppN(pN)n-1 hybrid + (n-1) diphosphate.</text>
        <dbReference type="EC" id="2.7.7.101"/>
    </reaction>
</comment>
<dbReference type="FunFam" id="3.90.580.10:FF:000001">
    <property type="entry name" value="DNA primase"/>
    <property type="match status" value="1"/>
</dbReference>
<evidence type="ECO:0000256" key="3">
    <source>
        <dbReference type="ARBA" id="ARBA00022679"/>
    </source>
</evidence>
<dbReference type="InterPro" id="IPR016136">
    <property type="entry name" value="DNA_helicase_N/primase_C"/>
</dbReference>
<evidence type="ECO:0000256" key="4">
    <source>
        <dbReference type="ARBA" id="ARBA00022695"/>
    </source>
</evidence>
<comment type="cofactor">
    <cofactor evidence="12 13 14">
        <name>Zn(2+)</name>
        <dbReference type="ChEBI" id="CHEBI:29105"/>
    </cofactor>
    <text evidence="12 13 14">Binds 1 zinc ion per monomer.</text>
</comment>
<dbReference type="Pfam" id="PF08278">
    <property type="entry name" value="DnaG_DnaB_bind"/>
    <property type="match status" value="1"/>
</dbReference>
<dbReference type="CDD" id="cd03364">
    <property type="entry name" value="TOPRIM_DnaG_primases"/>
    <property type="match status" value="1"/>
</dbReference>
<keyword evidence="5 12" id="KW-0235">DNA replication</keyword>
<dbReference type="InterPro" id="IPR036977">
    <property type="entry name" value="DNA_primase_Znf_CHC2"/>
</dbReference>
<comment type="domain">
    <text evidence="12">Contains an N-terminal zinc-binding domain, a central core domain that contains the primase activity, and a C-terminal DnaB-binding domain.</text>
</comment>
<dbReference type="GO" id="GO:0006269">
    <property type="term" value="P:DNA replication, synthesis of primer"/>
    <property type="evidence" value="ECO:0007669"/>
    <property type="project" value="UniProtKB-UniRule"/>
</dbReference>
<keyword evidence="10 12" id="KW-0238">DNA-binding</keyword>
<dbReference type="InterPro" id="IPR037068">
    <property type="entry name" value="DNA_primase_core_N_sf"/>
</dbReference>
<evidence type="ECO:0000256" key="7">
    <source>
        <dbReference type="ARBA" id="ARBA00022771"/>
    </source>
</evidence>
<dbReference type="GO" id="GO:0003677">
    <property type="term" value="F:DNA binding"/>
    <property type="evidence" value="ECO:0007669"/>
    <property type="project" value="UniProtKB-KW"/>
</dbReference>
<evidence type="ECO:0000313" key="17">
    <source>
        <dbReference type="Proteomes" id="UP000541421"/>
    </source>
</evidence>
<dbReference type="Pfam" id="PF13155">
    <property type="entry name" value="Toprim_2"/>
    <property type="match status" value="1"/>
</dbReference>
<evidence type="ECO:0000256" key="14">
    <source>
        <dbReference type="PIRSR" id="PIRSR002811-1"/>
    </source>
</evidence>
<dbReference type="PIRSF" id="PIRSF002811">
    <property type="entry name" value="DnaG"/>
    <property type="match status" value="1"/>
</dbReference>
<sequence>MIPESFIQDVLNRVNVEDVVGQYVQLKKSGTNLFGLCPFHNEKTPSFSVSPQKQFFHCFSCGQSGTAIDFLMKHLGMTFPEAVKTLASRVGLQVPERQRSAQEVAYEKAQKTKSDALHECLERAQHFYQKQLRNAPVAIDYLKSRGLDGKTALKFGLGWTGYERQALKQVFENYDDPNLVDAGLVIESEDLRKYDRFRERITFPIYNARGKIIGFGGRIIGSGHPKYLNSPETAIFHKGSELYGLFENRTGIHREGFVLVVEGYMDVVGLAQLGLENAVATLGTATSSEHITKLMRITHKIVFSFDGDLAGRRAAWKALNICLPLLRDDVSMRFLFLPEEHDPDTYVREFGQDAFREQVQQSLPLSTFLIEELKENYALQEAEGRAACLHEIRAMLVQIPTNTMIRLQIEKDIAKLLSLTHEELKQNLANFIESQQHSQEARHSIATRGAVLSVPTAHRVSKAPVVEKTVVRPNKPWFSQRNQALAATRVVDPLAVKIIRLLINHPDVLSSVTERQLEMLNKHPHYELVAQFLAICMAKGTAVLGLIQPYLAENEEVQRVVMSVEKDSLHDEELSNPQAEWLGMMNKVEIELLKQAMKELSESPRDEASDQRYRQLYMRLKNLMKANN</sequence>
<dbReference type="InterPro" id="IPR030846">
    <property type="entry name" value="DnaG_bac"/>
</dbReference>
<feature type="zinc finger region" description="CHC2-type" evidence="12 14">
    <location>
        <begin position="37"/>
        <end position="61"/>
    </location>
</feature>
<dbReference type="Gene3D" id="3.90.980.10">
    <property type="entry name" value="DNA primase, catalytic core, N-terminal domain"/>
    <property type="match status" value="1"/>
</dbReference>
<dbReference type="InterPro" id="IPR034151">
    <property type="entry name" value="TOPRIM_DnaG_bac"/>
</dbReference>
<dbReference type="Pfam" id="PF10410">
    <property type="entry name" value="DnaB_bind"/>
    <property type="match status" value="1"/>
</dbReference>
<dbReference type="InterPro" id="IPR002694">
    <property type="entry name" value="Znf_CHC2"/>
</dbReference>
<dbReference type="SUPFAM" id="SSF57783">
    <property type="entry name" value="Zinc beta-ribbon"/>
    <property type="match status" value="1"/>
</dbReference>
<dbReference type="GO" id="GO:1990077">
    <property type="term" value="C:primosome complex"/>
    <property type="evidence" value="ECO:0007669"/>
    <property type="project" value="UniProtKB-KW"/>
</dbReference>